<dbReference type="EMBL" id="ANJX01000320">
    <property type="protein sequence ID" value="EPC51661.1"/>
    <property type="molecule type" value="Genomic_DNA"/>
</dbReference>
<dbReference type="GO" id="GO:0005886">
    <property type="term" value="C:plasma membrane"/>
    <property type="evidence" value="ECO:0007669"/>
    <property type="project" value="TreeGrafter"/>
</dbReference>
<keyword evidence="1" id="KW-0520">NAD</keyword>
<dbReference type="PROSITE" id="PS00836">
    <property type="entry name" value="ALADH_PNT_1"/>
    <property type="match status" value="1"/>
</dbReference>
<reference evidence="3 4" key="1">
    <citation type="journal article" date="2013" name="PLoS ONE">
        <title>Lactobacillus paracasei comparative genomics: towards species pan-genome definition and exploitation of diversity.</title>
        <authorList>
            <person name="Smokvina T."/>
            <person name="Wels M."/>
            <person name="Polka J."/>
            <person name="Chervaux C."/>
            <person name="Brisse S."/>
            <person name="Boekhorst J."/>
            <person name="van Hylckama Vlieg J.E."/>
            <person name="Siezen R.J."/>
        </authorList>
    </citation>
    <scope>NUCLEOTIDE SEQUENCE [LARGE SCALE GENOMIC DNA]</scope>
    <source>
        <strain evidence="3 4">CNCM I-4270</strain>
    </source>
</reference>
<evidence type="ECO:0000313" key="4">
    <source>
        <dbReference type="Proteomes" id="UP000014249"/>
    </source>
</evidence>
<dbReference type="SMART" id="SM01003">
    <property type="entry name" value="AlaDh_PNT_N"/>
    <property type="match status" value="1"/>
</dbReference>
<dbReference type="AlphaFoldDB" id="A0A8E0M9M2"/>
<evidence type="ECO:0000256" key="1">
    <source>
        <dbReference type="ARBA" id="ARBA00023027"/>
    </source>
</evidence>
<dbReference type="Pfam" id="PF05222">
    <property type="entry name" value="AlaDh_PNT_N"/>
    <property type="match status" value="1"/>
</dbReference>
<dbReference type="GO" id="GO:0000286">
    <property type="term" value="F:alanine dehydrogenase activity"/>
    <property type="evidence" value="ECO:0007669"/>
    <property type="project" value="TreeGrafter"/>
</dbReference>
<organism evidence="3 4">
    <name type="scientific">Lacticaseibacillus paracasei subsp. paracasei CNCM I-4270</name>
    <dbReference type="NCBI Taxonomy" id="1256202"/>
    <lineage>
        <taxon>Bacteria</taxon>
        <taxon>Bacillati</taxon>
        <taxon>Bacillota</taxon>
        <taxon>Bacilli</taxon>
        <taxon>Lactobacillales</taxon>
        <taxon>Lactobacillaceae</taxon>
        <taxon>Lacticaseibacillus</taxon>
    </lineage>
</organism>
<evidence type="ECO:0000259" key="2">
    <source>
        <dbReference type="SMART" id="SM01003"/>
    </source>
</evidence>
<gene>
    <name evidence="3" type="ORF">Lpp77_11616</name>
</gene>
<feature type="domain" description="Alanine dehydrogenase/pyridine nucleotide transhydrogenase N-terminal" evidence="2">
    <location>
        <begin position="4"/>
        <end position="62"/>
    </location>
</feature>
<dbReference type="InterPro" id="IPR008142">
    <property type="entry name" value="AlaDH/PNT_CS1"/>
</dbReference>
<sequence>MKVGVVKEQKAGEGRVAVTPENVKKLVDAGATVLVEKSAGVGAGFPDADYAAAGGTIVSHAQ</sequence>
<proteinExistence type="predicted"/>
<name>A0A8E0M9M2_LACPA</name>
<comment type="caution">
    <text evidence="3">The sequence shown here is derived from an EMBL/GenBank/DDBJ whole genome shotgun (WGS) entry which is preliminary data.</text>
</comment>
<dbReference type="GO" id="GO:0006524">
    <property type="term" value="P:alanine catabolic process"/>
    <property type="evidence" value="ECO:0007669"/>
    <property type="project" value="TreeGrafter"/>
</dbReference>
<evidence type="ECO:0000313" key="3">
    <source>
        <dbReference type="EMBL" id="EPC51661.1"/>
    </source>
</evidence>
<dbReference type="InterPro" id="IPR007886">
    <property type="entry name" value="AlaDH/PNT_N"/>
</dbReference>
<dbReference type="Gene3D" id="3.40.50.720">
    <property type="entry name" value="NAD(P)-binding Rossmann-like Domain"/>
    <property type="match status" value="1"/>
</dbReference>
<protein>
    <submittedName>
        <fullName evidence="3">Alanine dehydrogenase</fullName>
    </submittedName>
</protein>
<accession>A0A8E0M9M2</accession>
<feature type="non-terminal residue" evidence="3">
    <location>
        <position position="62"/>
    </location>
</feature>
<dbReference type="PANTHER" id="PTHR42795:SF1">
    <property type="entry name" value="ALANINE DEHYDROGENASE"/>
    <property type="match status" value="1"/>
</dbReference>
<dbReference type="PANTHER" id="PTHR42795">
    <property type="entry name" value="ALANINE DEHYDROGENASE"/>
    <property type="match status" value="1"/>
</dbReference>
<dbReference type="Proteomes" id="UP000014249">
    <property type="component" value="Unassembled WGS sequence"/>
</dbReference>
<dbReference type="SUPFAM" id="SSF52283">
    <property type="entry name" value="Formate/glycerate dehydrogenase catalytic domain-like"/>
    <property type="match status" value="1"/>
</dbReference>